<dbReference type="SUPFAM" id="SSF51905">
    <property type="entry name" value="FAD/NAD(P)-binding domain"/>
    <property type="match status" value="1"/>
</dbReference>
<feature type="compositionally biased region" description="Polar residues" evidence="6">
    <location>
        <begin position="31"/>
        <end position="50"/>
    </location>
</feature>
<dbReference type="InterPro" id="IPR050493">
    <property type="entry name" value="FAD-dep_Monooxygenase_BioMet"/>
</dbReference>
<gene>
    <name evidence="8" type="ORF">MKZ38_005253</name>
</gene>
<keyword evidence="5 8" id="KW-0503">Monooxygenase</keyword>
<protein>
    <submittedName>
        <fullName evidence="8">FAD-dependent monooxygenase OpS4</fullName>
    </submittedName>
</protein>
<proteinExistence type="inferred from homology"/>
<feature type="region of interest" description="Disordered" evidence="6">
    <location>
        <begin position="30"/>
        <end position="65"/>
    </location>
</feature>
<evidence type="ECO:0000256" key="1">
    <source>
        <dbReference type="ARBA" id="ARBA00007992"/>
    </source>
</evidence>
<reference evidence="8" key="1">
    <citation type="submission" date="2022-07" db="EMBL/GenBank/DDBJ databases">
        <title>Draft genome sequence of Zalerion maritima ATCC 34329, a (micro)plastics degrading marine fungus.</title>
        <authorList>
            <person name="Paco A."/>
            <person name="Goncalves M.F.M."/>
            <person name="Rocha-Santos T.A.P."/>
            <person name="Alves A."/>
        </authorList>
    </citation>
    <scope>NUCLEOTIDE SEQUENCE</scope>
    <source>
        <strain evidence="8">ATCC 34329</strain>
    </source>
</reference>
<keyword evidence="9" id="KW-1185">Reference proteome</keyword>
<dbReference type="PANTHER" id="PTHR13789">
    <property type="entry name" value="MONOOXYGENASE"/>
    <property type="match status" value="1"/>
</dbReference>
<dbReference type="GO" id="GO:0004497">
    <property type="term" value="F:monooxygenase activity"/>
    <property type="evidence" value="ECO:0007669"/>
    <property type="project" value="UniProtKB-KW"/>
</dbReference>
<name>A0AAD5RKE8_9PEZI</name>
<sequence>MSVPIMTPSIAEVTTIPGGVGVAAVSKAATENGTAPTATSAPNDKQQEGTSPPRRRRHVPPHDYPTRSLEFLRHLQPSTASNATPAPAVHPSPSSGCPLRIIVVGAGLGGLATSIAFTLSNPAHQVTILEQAPVLAEVGAGIQMPSNTTNLLKRWGVMPHLEGKIVYPRDIRFRRWQDGSIIGRTMLNPEFKHMFGASYYVVHRAHLHSGLHARAVELGIDVRVASKVVEYVEDEGGAGVKLETGELLNADLVVAADGVKSLAREVITGKKALEKPTGYAAYRATVDVEAMKEKGLDGLIKDGPGLNIWIGDLRHVMTYPIAGGKSFNMVLSHRDSSDPKTWTQDDVFAGLEKEFSGWDPHLTSIISLIKTALKWPLLTTPKLDTWLSKGSRIALLGDAAHAMVPYMSQGAAMAMEDGAALAVAVSKMQTAKQLGFALKVFEKERMKRSGDMQDASMVNAYIWHIADGPEQKARDEGMKPEVEGKRQEWSSNQWSDPVTMWWCYGYDAEREMERAWDREVGGLIDGVMGGEHRQRHRRPREGDRNGGLTIGAPEPVDASPNAGFQKTVTCATSDGTTITGERCLASGVKLGSFHLCGLVHPRKRYEEHRRPRLGPGGGAVEQGRQQACRRMVNRKIPLDDPILFNPGLDQCKRRRGYKKAREERGGGMGQTDLIASICIYFAVLEW</sequence>
<evidence type="ECO:0000259" key="7">
    <source>
        <dbReference type="Pfam" id="PF01494"/>
    </source>
</evidence>
<feature type="region of interest" description="Disordered" evidence="6">
    <location>
        <begin position="530"/>
        <end position="561"/>
    </location>
</feature>
<dbReference type="AlphaFoldDB" id="A0AAD5RKE8"/>
<dbReference type="InterPro" id="IPR036188">
    <property type="entry name" value="FAD/NAD-bd_sf"/>
</dbReference>
<feature type="domain" description="FAD-binding" evidence="7">
    <location>
        <begin position="101"/>
        <end position="451"/>
    </location>
</feature>
<evidence type="ECO:0000313" key="8">
    <source>
        <dbReference type="EMBL" id="KAJ2896765.1"/>
    </source>
</evidence>
<dbReference type="SUPFAM" id="SSF54373">
    <property type="entry name" value="FAD-linked reductases, C-terminal domain"/>
    <property type="match status" value="1"/>
</dbReference>
<dbReference type="InterPro" id="IPR002938">
    <property type="entry name" value="FAD-bd"/>
</dbReference>
<comment type="similarity">
    <text evidence="1">Belongs to the paxM FAD-dependent monooxygenase family.</text>
</comment>
<evidence type="ECO:0000313" key="9">
    <source>
        <dbReference type="Proteomes" id="UP001201980"/>
    </source>
</evidence>
<dbReference type="EMBL" id="JAKWBI020000314">
    <property type="protein sequence ID" value="KAJ2896765.1"/>
    <property type="molecule type" value="Genomic_DNA"/>
</dbReference>
<dbReference type="Proteomes" id="UP001201980">
    <property type="component" value="Unassembled WGS sequence"/>
</dbReference>
<keyword evidence="2" id="KW-0285">Flavoprotein</keyword>
<evidence type="ECO:0000256" key="2">
    <source>
        <dbReference type="ARBA" id="ARBA00022630"/>
    </source>
</evidence>
<dbReference type="PANTHER" id="PTHR13789:SF306">
    <property type="entry name" value="HYDROXYLASE, PUTATIVE-RELATED"/>
    <property type="match status" value="1"/>
</dbReference>
<accession>A0AAD5RKE8</accession>
<dbReference type="GO" id="GO:0071949">
    <property type="term" value="F:FAD binding"/>
    <property type="evidence" value="ECO:0007669"/>
    <property type="project" value="InterPro"/>
</dbReference>
<keyword evidence="3" id="KW-0274">FAD</keyword>
<evidence type="ECO:0000256" key="3">
    <source>
        <dbReference type="ARBA" id="ARBA00022827"/>
    </source>
</evidence>
<evidence type="ECO:0000256" key="5">
    <source>
        <dbReference type="ARBA" id="ARBA00023033"/>
    </source>
</evidence>
<comment type="caution">
    <text evidence="8">The sequence shown here is derived from an EMBL/GenBank/DDBJ whole genome shotgun (WGS) entry which is preliminary data.</text>
</comment>
<keyword evidence="4" id="KW-0560">Oxidoreductase</keyword>
<evidence type="ECO:0000256" key="6">
    <source>
        <dbReference type="SAM" id="MobiDB-lite"/>
    </source>
</evidence>
<dbReference type="Pfam" id="PF01494">
    <property type="entry name" value="FAD_binding_3"/>
    <property type="match status" value="1"/>
</dbReference>
<dbReference type="PRINTS" id="PR00420">
    <property type="entry name" value="RNGMNOXGNASE"/>
</dbReference>
<organism evidence="8 9">
    <name type="scientific">Zalerion maritima</name>
    <dbReference type="NCBI Taxonomy" id="339359"/>
    <lineage>
        <taxon>Eukaryota</taxon>
        <taxon>Fungi</taxon>
        <taxon>Dikarya</taxon>
        <taxon>Ascomycota</taxon>
        <taxon>Pezizomycotina</taxon>
        <taxon>Sordariomycetes</taxon>
        <taxon>Lulworthiomycetidae</taxon>
        <taxon>Lulworthiales</taxon>
        <taxon>Lulworthiaceae</taxon>
        <taxon>Zalerion</taxon>
    </lineage>
</organism>
<dbReference type="Gene3D" id="3.50.50.60">
    <property type="entry name" value="FAD/NAD(P)-binding domain"/>
    <property type="match status" value="1"/>
</dbReference>
<evidence type="ECO:0000256" key="4">
    <source>
        <dbReference type="ARBA" id="ARBA00023002"/>
    </source>
</evidence>